<dbReference type="GO" id="GO:0016102">
    <property type="term" value="P:diterpenoid biosynthetic process"/>
    <property type="evidence" value="ECO:0007669"/>
    <property type="project" value="TreeGrafter"/>
</dbReference>
<gene>
    <name evidence="7" type="ORF">I3842_09G054000</name>
</gene>
<dbReference type="EMBL" id="CM031833">
    <property type="protein sequence ID" value="KAG6694563.1"/>
    <property type="molecule type" value="Genomic_DNA"/>
</dbReference>
<keyword evidence="4" id="KW-0456">Lyase</keyword>
<reference evidence="7" key="1">
    <citation type="submission" date="2021-01" db="EMBL/GenBank/DDBJ databases">
        <authorList>
            <person name="Lovell J.T."/>
            <person name="Bentley N."/>
            <person name="Bhattarai G."/>
            <person name="Jenkins J.W."/>
            <person name="Sreedasyam A."/>
            <person name="Alarcon Y."/>
            <person name="Bock C."/>
            <person name="Boston L."/>
            <person name="Carlson J."/>
            <person name="Cervantes K."/>
            <person name="Clermont K."/>
            <person name="Krom N."/>
            <person name="Kubenka K."/>
            <person name="Mamidi S."/>
            <person name="Mattison C."/>
            <person name="Monteros M."/>
            <person name="Pisani C."/>
            <person name="Plott C."/>
            <person name="Rajasekar S."/>
            <person name="Rhein H.S."/>
            <person name="Rohla C."/>
            <person name="Song M."/>
            <person name="Hilaire R.S."/>
            <person name="Shu S."/>
            <person name="Wells L."/>
            <person name="Wang X."/>
            <person name="Webber J."/>
            <person name="Heerema R.J."/>
            <person name="Klein P."/>
            <person name="Conner P."/>
            <person name="Grauke L."/>
            <person name="Grimwood J."/>
            <person name="Schmutz J."/>
            <person name="Randall J.J."/>
        </authorList>
    </citation>
    <scope>NUCLEOTIDE SEQUENCE</scope>
    <source>
        <tissue evidence="7">Leaf</tissue>
    </source>
</reference>
<comment type="cofactor">
    <cofactor evidence="1">
        <name>Mg(2+)</name>
        <dbReference type="ChEBI" id="CHEBI:18420"/>
    </cofactor>
</comment>
<evidence type="ECO:0000259" key="6">
    <source>
        <dbReference type="Pfam" id="PF03936"/>
    </source>
</evidence>
<keyword evidence="2" id="KW-0479">Metal-binding</keyword>
<dbReference type="InterPro" id="IPR008930">
    <property type="entry name" value="Terpenoid_cyclase/PrenylTrfase"/>
</dbReference>
<dbReference type="PANTHER" id="PTHR31739:SF25">
    <property type="entry name" value="(E,E)-GERANYLLINALOOL SYNTHASE"/>
    <property type="match status" value="1"/>
</dbReference>
<dbReference type="OrthoDB" id="2343925at2759"/>
<comment type="caution">
    <text evidence="7">The sequence shown here is derived from an EMBL/GenBank/DDBJ whole genome shotgun (WGS) entry which is preliminary data.</text>
</comment>
<evidence type="ECO:0000313" key="8">
    <source>
        <dbReference type="Proteomes" id="UP000811246"/>
    </source>
</evidence>
<dbReference type="SFLD" id="SFLDG01014">
    <property type="entry name" value="Terpene_Cyclase_Like_1_N-term"/>
    <property type="match status" value="1"/>
</dbReference>
<evidence type="ECO:0000256" key="2">
    <source>
        <dbReference type="ARBA" id="ARBA00022723"/>
    </source>
</evidence>
<keyword evidence="3" id="KW-0460">Magnesium</keyword>
<evidence type="ECO:0000256" key="4">
    <source>
        <dbReference type="ARBA" id="ARBA00023239"/>
    </source>
</evidence>
<name>A0A922E3G0_CARIL</name>
<dbReference type="PANTHER" id="PTHR31739">
    <property type="entry name" value="ENT-COPALYL DIPHOSPHATE SYNTHASE, CHLOROPLASTIC"/>
    <property type="match status" value="1"/>
</dbReference>
<dbReference type="Gene3D" id="1.50.10.130">
    <property type="entry name" value="Terpene synthase, N-terminal domain"/>
    <property type="match status" value="1"/>
</dbReference>
<dbReference type="Gene3D" id="1.10.600.10">
    <property type="entry name" value="Farnesyl Diphosphate Synthase"/>
    <property type="match status" value="1"/>
</dbReference>
<dbReference type="InterPro" id="IPR050148">
    <property type="entry name" value="Terpene_synthase-like"/>
</dbReference>
<dbReference type="InterPro" id="IPR005630">
    <property type="entry name" value="Terpene_synthase_metal-bd"/>
</dbReference>
<dbReference type="SUPFAM" id="SSF48239">
    <property type="entry name" value="Terpenoid cyclases/Protein prenyltransferases"/>
    <property type="match status" value="2"/>
</dbReference>
<evidence type="ECO:0000313" key="7">
    <source>
        <dbReference type="EMBL" id="KAG6694563.1"/>
    </source>
</evidence>
<proteinExistence type="predicted"/>
<evidence type="ECO:0000259" key="5">
    <source>
        <dbReference type="Pfam" id="PF01397"/>
    </source>
</evidence>
<dbReference type="GO" id="GO:0000287">
    <property type="term" value="F:magnesium ion binding"/>
    <property type="evidence" value="ECO:0007669"/>
    <property type="project" value="InterPro"/>
</dbReference>
<evidence type="ECO:0000256" key="3">
    <source>
        <dbReference type="ARBA" id="ARBA00022842"/>
    </source>
</evidence>
<dbReference type="AlphaFoldDB" id="A0A922E3G0"/>
<dbReference type="Gene3D" id="1.50.10.160">
    <property type="match status" value="1"/>
</dbReference>
<protein>
    <recommendedName>
        <fullName evidence="9">(+)-delta-cadinene synthase</fullName>
    </recommendedName>
</protein>
<dbReference type="Pfam" id="PF01397">
    <property type="entry name" value="Terpene_synth"/>
    <property type="match status" value="1"/>
</dbReference>
<dbReference type="SUPFAM" id="SSF48576">
    <property type="entry name" value="Terpenoid synthases"/>
    <property type="match status" value="1"/>
</dbReference>
<dbReference type="FunFam" id="1.50.10.130:FF:000002">
    <property type="entry name" value="Ent-copalyl diphosphate synthase, chloroplastic"/>
    <property type="match status" value="1"/>
</dbReference>
<dbReference type="InterPro" id="IPR001906">
    <property type="entry name" value="Terpene_synth_N"/>
</dbReference>
<organism evidence="7 8">
    <name type="scientific">Carya illinoinensis</name>
    <name type="common">Pecan</name>
    <dbReference type="NCBI Taxonomy" id="32201"/>
    <lineage>
        <taxon>Eukaryota</taxon>
        <taxon>Viridiplantae</taxon>
        <taxon>Streptophyta</taxon>
        <taxon>Embryophyta</taxon>
        <taxon>Tracheophyta</taxon>
        <taxon>Spermatophyta</taxon>
        <taxon>Magnoliopsida</taxon>
        <taxon>eudicotyledons</taxon>
        <taxon>Gunneridae</taxon>
        <taxon>Pentapetalae</taxon>
        <taxon>rosids</taxon>
        <taxon>fabids</taxon>
        <taxon>Fagales</taxon>
        <taxon>Juglandaceae</taxon>
        <taxon>Carya</taxon>
    </lineage>
</organism>
<dbReference type="Proteomes" id="UP000811246">
    <property type="component" value="Chromosome 9"/>
</dbReference>
<dbReference type="InterPro" id="IPR008949">
    <property type="entry name" value="Isoprenoid_synthase_dom_sf"/>
</dbReference>
<feature type="domain" description="Terpene synthase metal-binding" evidence="6">
    <location>
        <begin position="476"/>
        <end position="710"/>
    </location>
</feature>
<sequence length="849" mass="97357">MNFSQYSLLIQSQVDKIKKKMFSSTCDPYSFISPSAYDTAWLAMIPDPHQPLQPMFKGCLEWVLQNQKGVGFWGECDAHGVPTIECLPATLACIVALKKWNIASGSCIEKGLAFLHANTEKFLREINHHCPRWFAIVFPAMVELAHTVGVELVFLHSLDGVMSELFNKRQQILEQEKVVDKCRNPPLLAYLEALPASYEIDQDEINKYLKISNDGSLFQSPSATASAFMITGNKQCMAYLGSLVQRCDNGVPPTYPMDEDLMNLCMVNQLQRLGLAEHFVQETEKVLAKVYRNYLNKKFLSKPRNSVAAQIFGDSLAFRLLRMHGYDVPSDSFCWFLHRKDIRDQIENNHEYFSSSMLNVYRATDLMFSAEHDLEEARSFSKELLETIVSVGTRDQSTHDIIEHELSLPWFARLDHMEYRMWIEEKDSNFLWMGKASSHRFSYPYNDELLGLAKQNFEFRQSIYKNELEELKRWSKDMGLSDMGFGREKTTYCYFAVAASSSLPHDSSIRMMVAKSAIVITVADDFYDMEGSLIELQVLTNAVRRWDAKGLSGHGKVIFDALDNLVTEIAAKYFQEEGSDVTSKLRDMWYETFLSWFTESMWSKTGCIPSVDEYLETSMTSIATHTLVLPASCFLDQSFPNSKLRAPQYANITNLLMIIARLLNDTQSYQKEKEQGKANFISLYLKENPEADIEESIAYVRDILDKKKKEFLKQVLIDGFSDFSKPCKYLHLSCLKVFHMFFNSANRYDSNIAMLQDINEAIYIPVEVGGKEKQPLKPDLKSLKPVPLYSGATSEKLKINSQYFNRPSSKHWRMGSSATVQHEVSRLQLASRVRFWGVSTPQKVRFCFI</sequence>
<feature type="domain" description="Terpene synthase N-terminal" evidence="5">
    <location>
        <begin position="212"/>
        <end position="406"/>
    </location>
</feature>
<evidence type="ECO:0000256" key="1">
    <source>
        <dbReference type="ARBA" id="ARBA00001946"/>
    </source>
</evidence>
<accession>A0A922E3G0</accession>
<evidence type="ECO:0008006" key="9">
    <source>
        <dbReference type="Google" id="ProtNLM"/>
    </source>
</evidence>
<dbReference type="Pfam" id="PF03936">
    <property type="entry name" value="Terpene_synth_C"/>
    <property type="match status" value="1"/>
</dbReference>
<dbReference type="InterPro" id="IPR036965">
    <property type="entry name" value="Terpene_synth_N_sf"/>
</dbReference>
<dbReference type="FunFam" id="1.10.600.10:FF:000036">
    <property type="entry name" value="cis-abienol synthase, chloroplastic"/>
    <property type="match status" value="1"/>
</dbReference>
<dbReference type="GO" id="GO:0010333">
    <property type="term" value="F:terpene synthase activity"/>
    <property type="evidence" value="ECO:0007669"/>
    <property type="project" value="InterPro"/>
</dbReference>